<evidence type="ECO:0000256" key="1">
    <source>
        <dbReference type="SAM" id="MobiDB-lite"/>
    </source>
</evidence>
<evidence type="ECO:0000313" key="2">
    <source>
        <dbReference type="EMBL" id="GGM90037.1"/>
    </source>
</evidence>
<dbReference type="AlphaFoldDB" id="A0A917UFW8"/>
<feature type="region of interest" description="Disordered" evidence="1">
    <location>
        <begin position="1"/>
        <end position="22"/>
    </location>
</feature>
<dbReference type="RefSeq" id="WP_190258141.1">
    <property type="nucleotide sequence ID" value="NZ_BMPI01000136.1"/>
</dbReference>
<reference evidence="2" key="2">
    <citation type="submission" date="2020-09" db="EMBL/GenBank/DDBJ databases">
        <authorList>
            <person name="Sun Q."/>
            <person name="Ohkuma M."/>
        </authorList>
    </citation>
    <scope>NUCLEOTIDE SEQUENCE</scope>
    <source>
        <strain evidence="2">JCM 19831</strain>
    </source>
</reference>
<proteinExistence type="predicted"/>
<evidence type="ECO:0000313" key="3">
    <source>
        <dbReference type="Proteomes" id="UP000642070"/>
    </source>
</evidence>
<comment type="caution">
    <text evidence="2">The sequence shown here is derived from an EMBL/GenBank/DDBJ whole genome shotgun (WGS) entry which is preliminary data.</text>
</comment>
<gene>
    <name evidence="2" type="ORF">GCM10007977_110120</name>
</gene>
<accession>A0A917UFW8</accession>
<protein>
    <submittedName>
        <fullName evidence="2">Uncharacterized protein</fullName>
    </submittedName>
</protein>
<reference evidence="2" key="1">
    <citation type="journal article" date="2014" name="Int. J. Syst. Evol. Microbiol.">
        <title>Complete genome sequence of Corynebacterium casei LMG S-19264T (=DSM 44701T), isolated from a smear-ripened cheese.</title>
        <authorList>
            <consortium name="US DOE Joint Genome Institute (JGI-PGF)"/>
            <person name="Walter F."/>
            <person name="Albersmeier A."/>
            <person name="Kalinowski J."/>
            <person name="Ruckert C."/>
        </authorList>
    </citation>
    <scope>NUCLEOTIDE SEQUENCE</scope>
    <source>
        <strain evidence="2">JCM 19831</strain>
    </source>
</reference>
<organism evidence="2 3">
    <name type="scientific">Dactylosporangium sucinum</name>
    <dbReference type="NCBI Taxonomy" id="1424081"/>
    <lineage>
        <taxon>Bacteria</taxon>
        <taxon>Bacillati</taxon>
        <taxon>Actinomycetota</taxon>
        <taxon>Actinomycetes</taxon>
        <taxon>Micromonosporales</taxon>
        <taxon>Micromonosporaceae</taxon>
        <taxon>Dactylosporangium</taxon>
    </lineage>
</organism>
<sequence length="204" mass="21450">MSTTDQTASPGPAEQAPALVTLPHSGVQVPDAALRVTSLRQLPTRDGVAFQAVLRRGRNRVGTVENEGRGGETSFYPAAPNLFGYAELNAFADACRTASGGPCSTEQLLNELVNEYDTARIVTADARRGRVTVRLMAPVIEGDPDLYTAEFASVGVPSGTAPNLAEVARVLATTRPAGPRGRWQYWTGAAWQTLPDPAAAATSG</sequence>
<dbReference type="EMBL" id="BMPI01000136">
    <property type="protein sequence ID" value="GGM90037.1"/>
    <property type="molecule type" value="Genomic_DNA"/>
</dbReference>
<keyword evidence="3" id="KW-1185">Reference proteome</keyword>
<dbReference type="Proteomes" id="UP000642070">
    <property type="component" value="Unassembled WGS sequence"/>
</dbReference>
<name>A0A917UFW8_9ACTN</name>